<feature type="domain" description="BRWD/PHIP ancillary-like" evidence="2">
    <location>
        <begin position="240"/>
        <end position="357"/>
    </location>
</feature>
<gene>
    <name evidence="3" type="ORF">Z043_122072</name>
</gene>
<dbReference type="GO" id="GO:0008360">
    <property type="term" value="P:regulation of cell shape"/>
    <property type="evidence" value="ECO:0007669"/>
    <property type="project" value="TreeGrafter"/>
</dbReference>
<feature type="compositionally biased region" description="Basic and acidic residues" evidence="1">
    <location>
        <begin position="108"/>
        <end position="118"/>
    </location>
</feature>
<reference evidence="3 4" key="1">
    <citation type="submission" date="2015-08" db="EMBL/GenBank/DDBJ databases">
        <title>The genome of the Asian arowana (Scleropages formosus).</title>
        <authorList>
            <person name="Tan M.H."/>
            <person name="Gan H.M."/>
            <person name="Croft L.J."/>
            <person name="Austin C.M."/>
        </authorList>
    </citation>
    <scope>NUCLEOTIDE SEQUENCE [LARGE SCALE GENOMIC DNA]</scope>
    <source>
        <strain evidence="3">Aro1</strain>
    </source>
</reference>
<evidence type="ECO:0000313" key="3">
    <source>
        <dbReference type="EMBL" id="KPP59963.1"/>
    </source>
</evidence>
<dbReference type="Proteomes" id="UP000034805">
    <property type="component" value="Unassembled WGS sequence"/>
</dbReference>
<feature type="region of interest" description="Disordered" evidence="1">
    <location>
        <begin position="177"/>
        <end position="232"/>
    </location>
</feature>
<dbReference type="GO" id="GO:0006357">
    <property type="term" value="P:regulation of transcription by RNA polymerase II"/>
    <property type="evidence" value="ECO:0007669"/>
    <property type="project" value="TreeGrafter"/>
</dbReference>
<organism evidence="3 4">
    <name type="scientific">Scleropages formosus</name>
    <name type="common">Asian bonytongue</name>
    <name type="synonym">Osteoglossum formosum</name>
    <dbReference type="NCBI Taxonomy" id="113540"/>
    <lineage>
        <taxon>Eukaryota</taxon>
        <taxon>Metazoa</taxon>
        <taxon>Chordata</taxon>
        <taxon>Craniata</taxon>
        <taxon>Vertebrata</taxon>
        <taxon>Euteleostomi</taxon>
        <taxon>Actinopterygii</taxon>
        <taxon>Neopterygii</taxon>
        <taxon>Teleostei</taxon>
        <taxon>Osteoglossocephala</taxon>
        <taxon>Osteoglossomorpha</taxon>
        <taxon>Osteoglossiformes</taxon>
        <taxon>Osteoglossidae</taxon>
        <taxon>Scleropages</taxon>
    </lineage>
</organism>
<evidence type="ECO:0000259" key="2">
    <source>
        <dbReference type="Pfam" id="PF25313"/>
    </source>
</evidence>
<protein>
    <recommendedName>
        <fullName evidence="2">BRWD/PHIP ancillary-like domain-containing protein</fullName>
    </recommendedName>
</protein>
<evidence type="ECO:0000256" key="1">
    <source>
        <dbReference type="SAM" id="MobiDB-lite"/>
    </source>
</evidence>
<comment type="caution">
    <text evidence="3">The sequence shown here is derived from an EMBL/GenBank/DDBJ whole genome shotgun (WGS) entry which is preliminary data.</text>
</comment>
<dbReference type="GO" id="GO:0007010">
    <property type="term" value="P:cytoskeleton organization"/>
    <property type="evidence" value="ECO:0007669"/>
    <property type="project" value="TreeGrafter"/>
</dbReference>
<evidence type="ECO:0000313" key="4">
    <source>
        <dbReference type="Proteomes" id="UP000034805"/>
    </source>
</evidence>
<feature type="compositionally biased region" description="Basic residues" evidence="1">
    <location>
        <begin position="198"/>
        <end position="212"/>
    </location>
</feature>
<dbReference type="InterPro" id="IPR052060">
    <property type="entry name" value="Bromo_WD_repeat"/>
</dbReference>
<dbReference type="PANTHER" id="PTHR16266:SF25">
    <property type="entry name" value="BROMODOMAIN AND WD REPEAT-CONTAINING PROTEIN 3"/>
    <property type="match status" value="1"/>
</dbReference>
<accession>A0A0P7WFS4</accession>
<dbReference type="Pfam" id="PF25313">
    <property type="entry name" value="BRWD_AD"/>
    <property type="match status" value="1"/>
</dbReference>
<dbReference type="EMBL" id="JARO02011336">
    <property type="protein sequence ID" value="KPP59963.1"/>
    <property type="molecule type" value="Genomic_DNA"/>
</dbReference>
<proteinExistence type="predicted"/>
<dbReference type="PANTHER" id="PTHR16266">
    <property type="entry name" value="WD REPEAT DOMAIN 9"/>
    <property type="match status" value="1"/>
</dbReference>
<feature type="region of interest" description="Disordered" evidence="1">
    <location>
        <begin position="1"/>
        <end position="21"/>
    </location>
</feature>
<feature type="region of interest" description="Disordered" evidence="1">
    <location>
        <begin position="67"/>
        <end position="155"/>
    </location>
</feature>
<dbReference type="GO" id="GO:0005634">
    <property type="term" value="C:nucleus"/>
    <property type="evidence" value="ECO:0007669"/>
    <property type="project" value="TreeGrafter"/>
</dbReference>
<dbReference type="InterPro" id="IPR057451">
    <property type="entry name" value="BRWD/PHIP_AD"/>
</dbReference>
<name>A0A0P7WFS4_SCLFO</name>
<dbReference type="AlphaFoldDB" id="A0A0P7WFS4"/>
<sequence>MGLRRSGQVEGVRQMHHNAPLSQMATKRDLLAWSRRVIVGEIPPAVCRVMEECRLAKAEAECALYSAGNRKKPPPTFSKQGEQQGPGVRWLRQTQRKQQRHTYQTRSAIERHTRERQMSLDSEVENQQKTERSSSEPSSDWQRDSSSSDSSSEYSDWTADIGINLQPPRRSVIALIQNLGSSSSEEDEGSRRETGKRKSEKKRNSKQARQRPKLLPSLHGRDMEEWRPPPWIMDTTPRRSPFVPQMGDELIYFQQGHQAYVKAVRRVRAYNINLRKQPWNKMDLRDQECVKVVGIKYEVGPPTLCCLKLAFLDPITGKMTGESFSLKYHDMPDVIDFLVLQQFYCEAKERNWQPGEHLSQDTALYAIGGR</sequence>
<feature type="compositionally biased region" description="Low complexity" evidence="1">
    <location>
        <begin position="135"/>
        <end position="155"/>
    </location>
</feature>